<dbReference type="GO" id="GO:0016491">
    <property type="term" value="F:oxidoreductase activity"/>
    <property type="evidence" value="ECO:0007669"/>
    <property type="project" value="InterPro"/>
</dbReference>
<reference evidence="2 3" key="1">
    <citation type="submission" date="2007-01" db="EMBL/GenBank/DDBJ databases">
        <authorList>
            <person name="Haygood M."/>
            <person name="Podell S."/>
            <person name="Anderson C."/>
            <person name="Hopkinson B."/>
            <person name="Roe K."/>
            <person name="Barbeau K."/>
            <person name="Gaasterland T."/>
            <person name="Ferriera S."/>
            <person name="Johnson J."/>
            <person name="Kravitz S."/>
            <person name="Beeson K."/>
            <person name="Sutton G."/>
            <person name="Rogers Y.-H."/>
            <person name="Friedman R."/>
            <person name="Frazier M."/>
            <person name="Venter J.C."/>
        </authorList>
    </citation>
    <scope>NUCLEOTIDE SEQUENCE [LARGE SCALE GENOMIC DNA]</scope>
    <source>
        <strain evidence="2 3">ATCC 23134</strain>
    </source>
</reference>
<dbReference type="SMART" id="SM00829">
    <property type="entry name" value="PKS_ER"/>
    <property type="match status" value="1"/>
</dbReference>
<dbReference type="PANTHER" id="PTHR45033">
    <property type="match status" value="1"/>
</dbReference>
<dbReference type="Pfam" id="PF00107">
    <property type="entry name" value="ADH_zinc_N"/>
    <property type="match status" value="1"/>
</dbReference>
<keyword evidence="3" id="KW-1185">Reference proteome</keyword>
<name>A1ZEY6_MICM2</name>
<dbReference type="Proteomes" id="UP000004095">
    <property type="component" value="Unassembled WGS sequence"/>
</dbReference>
<dbReference type="PANTHER" id="PTHR45033:SF3">
    <property type="entry name" value="DEHYDROGENASE, PUTATIVE (AFU_ORTHOLOGUE AFUA_2G13270)-RELATED"/>
    <property type="match status" value="1"/>
</dbReference>
<dbReference type="eggNOG" id="COG0604">
    <property type="taxonomic scope" value="Bacteria"/>
</dbReference>
<dbReference type="InterPro" id="IPR013149">
    <property type="entry name" value="ADH-like_C"/>
</dbReference>
<feature type="domain" description="Enoyl reductase (ER)" evidence="1">
    <location>
        <begin position="35"/>
        <end position="356"/>
    </location>
</feature>
<dbReference type="Pfam" id="PF08240">
    <property type="entry name" value="ADH_N"/>
    <property type="match status" value="1"/>
</dbReference>
<dbReference type="AlphaFoldDB" id="A1ZEY6"/>
<dbReference type="InterPro" id="IPR036291">
    <property type="entry name" value="NAD(P)-bd_dom_sf"/>
</dbReference>
<dbReference type="Gene3D" id="3.90.180.10">
    <property type="entry name" value="Medium-chain alcohol dehydrogenases, catalytic domain"/>
    <property type="match status" value="1"/>
</dbReference>
<proteinExistence type="predicted"/>
<sequence length="358" mass="38905">MPEIKHRKTNRQPIGLISFNQKINMANMQALVLVENEKIELQSVPVPEPKAGEALIKIKAAALNHRDQWSRIGMYPGLKYPSILGSDGCGVVEKVHDDADQTWVGKEVIMNPNVNWGDDPRFQSFNYSILGMPTDGTLAEYVVIPTHRLHKKPAHLSAAQAAALPLAALTAYRAVFTKGEAKPKHRVLVTGIGGGVSQFAFQFAKALGCKVFVTSGSDEKLEKMKATGADGTANYKEDKWEKSLVKQAGGNFDVIIDSGGGKGFEALAKSLNLAGTLVVYGGTAGTKVTLQLPRFWFAQANIKGSTMGNDQEFEAMVQFVSDHKIIPMISSTRPLNEVVSAFDEMHEGKQLGKLVIEV</sequence>
<dbReference type="InterPro" id="IPR052711">
    <property type="entry name" value="Zinc_ADH-like"/>
</dbReference>
<dbReference type="InterPro" id="IPR011032">
    <property type="entry name" value="GroES-like_sf"/>
</dbReference>
<dbReference type="EMBL" id="AAWS01000004">
    <property type="protein sequence ID" value="EAY31088.1"/>
    <property type="molecule type" value="Genomic_DNA"/>
</dbReference>
<gene>
    <name evidence="2" type="ORF">M23134_07496</name>
</gene>
<evidence type="ECO:0000313" key="2">
    <source>
        <dbReference type="EMBL" id="EAY31088.1"/>
    </source>
</evidence>
<protein>
    <submittedName>
        <fullName evidence="2">Oxidoreductase, zinc-binding dehydrogenase family</fullName>
    </submittedName>
</protein>
<dbReference type="Gene3D" id="3.40.50.720">
    <property type="entry name" value="NAD(P)-binding Rossmann-like Domain"/>
    <property type="match status" value="1"/>
</dbReference>
<evidence type="ECO:0000259" key="1">
    <source>
        <dbReference type="SMART" id="SM00829"/>
    </source>
</evidence>
<evidence type="ECO:0000313" key="3">
    <source>
        <dbReference type="Proteomes" id="UP000004095"/>
    </source>
</evidence>
<comment type="caution">
    <text evidence="2">The sequence shown here is derived from an EMBL/GenBank/DDBJ whole genome shotgun (WGS) entry which is preliminary data.</text>
</comment>
<organism evidence="2 3">
    <name type="scientific">Microscilla marina ATCC 23134</name>
    <dbReference type="NCBI Taxonomy" id="313606"/>
    <lineage>
        <taxon>Bacteria</taxon>
        <taxon>Pseudomonadati</taxon>
        <taxon>Bacteroidota</taxon>
        <taxon>Cytophagia</taxon>
        <taxon>Cytophagales</taxon>
        <taxon>Microscillaceae</taxon>
        <taxon>Microscilla</taxon>
    </lineage>
</organism>
<dbReference type="InterPro" id="IPR020843">
    <property type="entry name" value="ER"/>
</dbReference>
<dbReference type="SUPFAM" id="SSF50129">
    <property type="entry name" value="GroES-like"/>
    <property type="match status" value="1"/>
</dbReference>
<dbReference type="SUPFAM" id="SSF51735">
    <property type="entry name" value="NAD(P)-binding Rossmann-fold domains"/>
    <property type="match status" value="1"/>
</dbReference>
<dbReference type="InterPro" id="IPR013154">
    <property type="entry name" value="ADH-like_N"/>
</dbReference>
<accession>A1ZEY6</accession>